<keyword evidence="2" id="KW-1185">Reference proteome</keyword>
<dbReference type="EMBL" id="JAUNZN010000002">
    <property type="protein sequence ID" value="KAK4827382.1"/>
    <property type="molecule type" value="Genomic_DNA"/>
</dbReference>
<reference evidence="1 2" key="1">
    <citation type="journal article" date="2023" name="J. Hered.">
        <title>Chromosome-level genome of the wood stork (Mycteria americana) provides insight into avian chromosome evolution.</title>
        <authorList>
            <person name="Flamio R. Jr."/>
            <person name="Ramstad K.M."/>
        </authorList>
    </citation>
    <scope>NUCLEOTIDE SEQUENCE [LARGE SCALE GENOMIC DNA]</scope>
    <source>
        <strain evidence="1">JAX WOST 10</strain>
    </source>
</reference>
<sequence>MSQQCALAAETANSTLGTIHRGTARTLKGGIISLCSALMRSRLTNWTLCPSFRLPSTGKNLGYKTYICIYCMDNGPECTFNKFMEDMKSHIVRGRRARGGGEREGEQDVRDMDSASEDARFWVLLDLAMYGQRSHRVDLRKGACNCPRNPP</sequence>
<protein>
    <submittedName>
        <fullName evidence="1">Uncharacterized protein</fullName>
    </submittedName>
</protein>
<comment type="caution">
    <text evidence="1">The sequence shown here is derived from an EMBL/GenBank/DDBJ whole genome shotgun (WGS) entry which is preliminary data.</text>
</comment>
<organism evidence="1 2">
    <name type="scientific">Mycteria americana</name>
    <name type="common">Wood stork</name>
    <dbReference type="NCBI Taxonomy" id="33587"/>
    <lineage>
        <taxon>Eukaryota</taxon>
        <taxon>Metazoa</taxon>
        <taxon>Chordata</taxon>
        <taxon>Craniata</taxon>
        <taxon>Vertebrata</taxon>
        <taxon>Euteleostomi</taxon>
        <taxon>Archelosauria</taxon>
        <taxon>Archosauria</taxon>
        <taxon>Dinosauria</taxon>
        <taxon>Saurischia</taxon>
        <taxon>Theropoda</taxon>
        <taxon>Coelurosauria</taxon>
        <taxon>Aves</taxon>
        <taxon>Neognathae</taxon>
        <taxon>Neoaves</taxon>
        <taxon>Aequornithes</taxon>
        <taxon>Ciconiiformes</taxon>
        <taxon>Ciconiidae</taxon>
        <taxon>Mycteria</taxon>
    </lineage>
</organism>
<proteinExistence type="predicted"/>
<evidence type="ECO:0000313" key="2">
    <source>
        <dbReference type="Proteomes" id="UP001333110"/>
    </source>
</evidence>
<dbReference type="Proteomes" id="UP001333110">
    <property type="component" value="Unassembled WGS sequence"/>
</dbReference>
<accession>A0AAN7NL51</accession>
<gene>
    <name evidence="1" type="ORF">QYF61_017320</name>
</gene>
<evidence type="ECO:0000313" key="1">
    <source>
        <dbReference type="EMBL" id="KAK4827382.1"/>
    </source>
</evidence>
<dbReference type="AlphaFoldDB" id="A0AAN7NL51"/>
<name>A0AAN7NL51_MYCAM</name>